<keyword evidence="8 15" id="KW-0547">Nucleotide-binding</keyword>
<dbReference type="EMBL" id="NJBN01000001">
    <property type="protein sequence ID" value="TKJ42588.1"/>
    <property type="molecule type" value="Genomic_DNA"/>
</dbReference>
<comment type="pathway">
    <text evidence="2 15">Purine metabolism; IMP biosynthesis via de novo pathway; 5-amino-1-(5-phospho-D-ribosyl)imidazole from N(2)-formyl-N(1)-(5-phospho-D-ribosyl)glycinamide: step 2/2.</text>
</comment>
<evidence type="ECO:0000256" key="8">
    <source>
        <dbReference type="ARBA" id="ARBA00022741"/>
    </source>
</evidence>
<evidence type="ECO:0000256" key="3">
    <source>
        <dbReference type="ARBA" id="ARBA00010280"/>
    </source>
</evidence>
<dbReference type="InterPro" id="IPR036676">
    <property type="entry name" value="PurM-like_C_sf"/>
</dbReference>
<dbReference type="EC" id="6.3.3.1" evidence="4 15"/>
<feature type="domain" description="PurM-like N-terminal" evidence="16">
    <location>
        <begin position="56"/>
        <end position="160"/>
    </location>
</feature>
<keyword evidence="7 15" id="KW-0436">Ligase</keyword>
<evidence type="ECO:0000313" key="18">
    <source>
        <dbReference type="EMBL" id="TKJ42588.1"/>
    </source>
</evidence>
<evidence type="ECO:0000259" key="17">
    <source>
        <dbReference type="Pfam" id="PF02769"/>
    </source>
</evidence>
<dbReference type="GO" id="GO:0006189">
    <property type="term" value="P:'de novo' IMP biosynthetic process"/>
    <property type="evidence" value="ECO:0007669"/>
    <property type="project" value="UniProtKB-UniRule"/>
</dbReference>
<dbReference type="Gene3D" id="3.90.650.10">
    <property type="entry name" value="PurM-like C-terminal domain"/>
    <property type="match status" value="1"/>
</dbReference>
<keyword evidence="9 15" id="KW-0658">Purine biosynthesis</keyword>
<comment type="catalytic activity">
    <reaction evidence="14 15">
        <text>2-formamido-N(1)-(5-O-phospho-beta-D-ribosyl)acetamidine + ATP = 5-amino-1-(5-phospho-beta-D-ribosyl)imidazole + ADP + phosphate + H(+)</text>
        <dbReference type="Rhea" id="RHEA:23032"/>
        <dbReference type="ChEBI" id="CHEBI:15378"/>
        <dbReference type="ChEBI" id="CHEBI:30616"/>
        <dbReference type="ChEBI" id="CHEBI:43474"/>
        <dbReference type="ChEBI" id="CHEBI:137981"/>
        <dbReference type="ChEBI" id="CHEBI:147287"/>
        <dbReference type="ChEBI" id="CHEBI:456216"/>
        <dbReference type="EC" id="6.3.3.1"/>
    </reaction>
</comment>
<evidence type="ECO:0000259" key="16">
    <source>
        <dbReference type="Pfam" id="PF00586"/>
    </source>
</evidence>
<dbReference type="AlphaFoldDB" id="A0A532V5X4"/>
<dbReference type="GO" id="GO:0005524">
    <property type="term" value="F:ATP binding"/>
    <property type="evidence" value="ECO:0007669"/>
    <property type="project" value="UniProtKB-KW"/>
</dbReference>
<organism evidence="18 19">
    <name type="scientific">candidate division LCP-89 bacterium B3_LCP</name>
    <dbReference type="NCBI Taxonomy" id="2012998"/>
    <lineage>
        <taxon>Bacteria</taxon>
        <taxon>Pseudomonadati</taxon>
        <taxon>Bacteria division LCP-89</taxon>
    </lineage>
</organism>
<keyword evidence="10 15" id="KW-0067">ATP-binding</keyword>
<dbReference type="InterPro" id="IPR016188">
    <property type="entry name" value="PurM-like_N"/>
</dbReference>
<dbReference type="PANTHER" id="PTHR10520:SF12">
    <property type="entry name" value="TRIFUNCTIONAL PURINE BIOSYNTHETIC PROTEIN ADENOSINE-3"/>
    <property type="match status" value="1"/>
</dbReference>
<comment type="subcellular location">
    <subcellularLocation>
        <location evidence="1 15">Cytoplasm</location>
    </subcellularLocation>
</comment>
<sequence length="332" mass="36179">MPIDYKSSGVNLKAADEALKRIKSLVKTTRTPQVIGDVGLFAGAFRLPIGKKSHPVLLASTDGVGTKLKVAFLAGKYDTVGKDLVNHCVNDLLANGADPLFFLDYYGCGRLNPDVQVEVISGFTRACKANGIALLGGETAEMPGFYQDDEFDLAGTIIGWADEDDLILGKRIEKGDVILGFPSIGLHTNGYSLARRVLLDEARLGLDEHISELGCTLADCLLKVHPSYLEAIRAVRRELKIKGIAHITGGGIEGNLRRVVSKEHSLKIHWGNWQVPPIFDLIEKLGPVETDEMRRVFNMGVGMALVVSPDDANRIASKEFASWKIFEVGRVI</sequence>
<evidence type="ECO:0000256" key="15">
    <source>
        <dbReference type="HAMAP-Rule" id="MF_00741"/>
    </source>
</evidence>
<evidence type="ECO:0000256" key="5">
    <source>
        <dbReference type="ARBA" id="ARBA00020367"/>
    </source>
</evidence>
<dbReference type="GO" id="GO:0005829">
    <property type="term" value="C:cytosol"/>
    <property type="evidence" value="ECO:0007669"/>
    <property type="project" value="TreeGrafter"/>
</dbReference>
<dbReference type="InterPro" id="IPR004733">
    <property type="entry name" value="PurM_cligase"/>
</dbReference>
<name>A0A532V5X4_UNCL8</name>
<comment type="similarity">
    <text evidence="3 15">Belongs to the AIR synthase family.</text>
</comment>
<dbReference type="GO" id="GO:0046084">
    <property type="term" value="P:adenine biosynthetic process"/>
    <property type="evidence" value="ECO:0007669"/>
    <property type="project" value="TreeGrafter"/>
</dbReference>
<accession>A0A532V5X4</accession>
<evidence type="ECO:0000256" key="6">
    <source>
        <dbReference type="ARBA" id="ARBA00022490"/>
    </source>
</evidence>
<proteinExistence type="inferred from homology"/>
<protein>
    <recommendedName>
        <fullName evidence="5 15">Phosphoribosylformylglycinamidine cyclo-ligase</fullName>
        <ecNumber evidence="4 15">6.3.3.1</ecNumber>
    </recommendedName>
    <alternativeName>
        <fullName evidence="12 15">AIR synthase</fullName>
    </alternativeName>
    <alternativeName>
        <fullName evidence="13 15">AIRS</fullName>
    </alternativeName>
    <alternativeName>
        <fullName evidence="11 15">Phosphoribosyl-aminoimidazole synthetase</fullName>
    </alternativeName>
</protein>
<evidence type="ECO:0000256" key="1">
    <source>
        <dbReference type="ARBA" id="ARBA00004496"/>
    </source>
</evidence>
<evidence type="ECO:0000256" key="9">
    <source>
        <dbReference type="ARBA" id="ARBA00022755"/>
    </source>
</evidence>
<dbReference type="CDD" id="cd02196">
    <property type="entry name" value="PurM"/>
    <property type="match status" value="1"/>
</dbReference>
<dbReference type="Pfam" id="PF02769">
    <property type="entry name" value="AIRS_C"/>
    <property type="match status" value="1"/>
</dbReference>
<dbReference type="SUPFAM" id="SSF56042">
    <property type="entry name" value="PurM C-terminal domain-like"/>
    <property type="match status" value="1"/>
</dbReference>
<dbReference type="FunFam" id="3.30.1330.10:FF:000001">
    <property type="entry name" value="Phosphoribosylformylglycinamidine cyclo-ligase"/>
    <property type="match status" value="1"/>
</dbReference>
<gene>
    <name evidence="15" type="primary">purM</name>
    <name evidence="18" type="ORF">CEE37_00260</name>
</gene>
<evidence type="ECO:0000256" key="2">
    <source>
        <dbReference type="ARBA" id="ARBA00004686"/>
    </source>
</evidence>
<dbReference type="Proteomes" id="UP000319619">
    <property type="component" value="Unassembled WGS sequence"/>
</dbReference>
<reference evidence="18 19" key="1">
    <citation type="submission" date="2017-06" db="EMBL/GenBank/DDBJ databases">
        <title>Novel microbial phyla capable of carbon fixation and sulfur reduction in deep-sea sediments.</title>
        <authorList>
            <person name="Huang J."/>
            <person name="Baker B."/>
            <person name="Wang Y."/>
        </authorList>
    </citation>
    <scope>NUCLEOTIDE SEQUENCE [LARGE SCALE GENOMIC DNA]</scope>
    <source>
        <strain evidence="18">B3_LCP</strain>
    </source>
</reference>
<feature type="domain" description="PurM-like C-terminal" evidence="17">
    <location>
        <begin position="174"/>
        <end position="331"/>
    </location>
</feature>
<evidence type="ECO:0000256" key="14">
    <source>
        <dbReference type="ARBA" id="ARBA00049057"/>
    </source>
</evidence>
<dbReference type="GO" id="GO:0004637">
    <property type="term" value="F:phosphoribosylamine-glycine ligase activity"/>
    <property type="evidence" value="ECO:0007669"/>
    <property type="project" value="TreeGrafter"/>
</dbReference>
<dbReference type="FunFam" id="3.90.650.10:FF:000011">
    <property type="entry name" value="Phosphoribosylformylglycinamidine cyclo-ligase"/>
    <property type="match status" value="1"/>
</dbReference>
<evidence type="ECO:0000256" key="11">
    <source>
        <dbReference type="ARBA" id="ARBA00031908"/>
    </source>
</evidence>
<dbReference type="Pfam" id="PF00586">
    <property type="entry name" value="AIRS"/>
    <property type="match status" value="1"/>
</dbReference>
<evidence type="ECO:0000256" key="13">
    <source>
        <dbReference type="ARBA" id="ARBA00033093"/>
    </source>
</evidence>
<evidence type="ECO:0000256" key="10">
    <source>
        <dbReference type="ARBA" id="ARBA00022840"/>
    </source>
</evidence>
<evidence type="ECO:0000256" key="7">
    <source>
        <dbReference type="ARBA" id="ARBA00022598"/>
    </source>
</evidence>
<dbReference type="UniPathway" id="UPA00074">
    <property type="reaction ID" value="UER00129"/>
</dbReference>
<dbReference type="HAMAP" id="MF_00741">
    <property type="entry name" value="AIRS"/>
    <property type="match status" value="1"/>
</dbReference>
<evidence type="ECO:0000256" key="12">
    <source>
        <dbReference type="ARBA" id="ARBA00032931"/>
    </source>
</evidence>
<keyword evidence="6 15" id="KW-0963">Cytoplasm</keyword>
<dbReference type="SUPFAM" id="SSF55326">
    <property type="entry name" value="PurM N-terminal domain-like"/>
    <property type="match status" value="1"/>
</dbReference>
<evidence type="ECO:0000256" key="4">
    <source>
        <dbReference type="ARBA" id="ARBA00013047"/>
    </source>
</evidence>
<dbReference type="PANTHER" id="PTHR10520">
    <property type="entry name" value="TRIFUNCTIONAL PURINE BIOSYNTHETIC PROTEIN ADENOSINE-3-RELATED"/>
    <property type="match status" value="1"/>
</dbReference>
<dbReference type="InterPro" id="IPR010918">
    <property type="entry name" value="PurM-like_C_dom"/>
</dbReference>
<dbReference type="GO" id="GO:0004641">
    <property type="term" value="F:phosphoribosylformylglycinamidine cyclo-ligase activity"/>
    <property type="evidence" value="ECO:0007669"/>
    <property type="project" value="UniProtKB-UniRule"/>
</dbReference>
<dbReference type="InterPro" id="IPR036921">
    <property type="entry name" value="PurM-like_N_sf"/>
</dbReference>
<dbReference type="Gene3D" id="3.30.1330.10">
    <property type="entry name" value="PurM-like, N-terminal domain"/>
    <property type="match status" value="1"/>
</dbReference>
<comment type="caution">
    <text evidence="18">The sequence shown here is derived from an EMBL/GenBank/DDBJ whole genome shotgun (WGS) entry which is preliminary data.</text>
</comment>
<dbReference type="NCBIfam" id="TIGR00878">
    <property type="entry name" value="purM"/>
    <property type="match status" value="1"/>
</dbReference>
<evidence type="ECO:0000313" key="19">
    <source>
        <dbReference type="Proteomes" id="UP000319619"/>
    </source>
</evidence>